<dbReference type="Pfam" id="PF13241">
    <property type="entry name" value="NAD_binding_7"/>
    <property type="match status" value="1"/>
</dbReference>
<dbReference type="Proteomes" id="UP000219050">
    <property type="component" value="Chromosome"/>
</dbReference>
<keyword evidence="18" id="KW-1185">Reference proteome</keyword>
<feature type="domain" description="Sirohaem synthase dimerisation" evidence="16">
    <location>
        <begin position="150"/>
        <end position="206"/>
    </location>
</feature>
<evidence type="ECO:0000256" key="13">
    <source>
        <dbReference type="ARBA" id="ARBA00047561"/>
    </source>
</evidence>
<dbReference type="InterPro" id="IPR012409">
    <property type="entry name" value="Sirohaem_synth"/>
</dbReference>
<dbReference type="SUPFAM" id="SSF51735">
    <property type="entry name" value="NAD(P)-binding Rossmann-fold domains"/>
    <property type="match status" value="1"/>
</dbReference>
<dbReference type="Pfam" id="PF10414">
    <property type="entry name" value="CysG_dimeriser"/>
    <property type="match status" value="1"/>
</dbReference>
<comment type="pathway">
    <text evidence="12">Porphyrin-containing compound metabolism; siroheme biosynthesis; precorrin-2 from uroporphyrinogen III: step 1/1.</text>
</comment>
<evidence type="ECO:0000256" key="12">
    <source>
        <dbReference type="ARBA" id="ARBA00025705"/>
    </source>
</evidence>
<dbReference type="RefSeq" id="WP_097373568.1">
    <property type="nucleotide sequence ID" value="NZ_CP021404.1"/>
</dbReference>
<dbReference type="InterPro" id="IPR000878">
    <property type="entry name" value="4pyrrol_Mease"/>
</dbReference>
<protein>
    <submittedName>
        <fullName evidence="17">Uroporphyrinogen-III C-methyltransferase</fullName>
    </submittedName>
</protein>
<dbReference type="Pfam" id="PF00590">
    <property type="entry name" value="TP_methylase"/>
    <property type="match status" value="1"/>
</dbReference>
<dbReference type="PIRSF" id="PIRSF036426">
    <property type="entry name" value="Sirohaem_synth"/>
    <property type="match status" value="1"/>
</dbReference>
<keyword evidence="3" id="KW-0169">Cobalamin biosynthesis</keyword>
<dbReference type="GO" id="GO:0032259">
    <property type="term" value="P:methylation"/>
    <property type="evidence" value="ECO:0007669"/>
    <property type="project" value="UniProtKB-KW"/>
</dbReference>
<evidence type="ECO:0000256" key="5">
    <source>
        <dbReference type="ARBA" id="ARBA00022679"/>
    </source>
</evidence>
<name>A0A291M115_9RHOB</name>
<dbReference type="Gene3D" id="3.30.160.110">
    <property type="entry name" value="Siroheme synthase, domain 2"/>
    <property type="match status" value="1"/>
</dbReference>
<reference evidence="17 18" key="1">
    <citation type="submission" date="2017-05" db="EMBL/GenBank/DDBJ databases">
        <title>Comparative genomic and metabolic analysis of manganese-oxidizing mechanisms in Celeribater manganoxidans DY25T: its adaption to the environment of polymetallic nodule.</title>
        <authorList>
            <person name="Wang X."/>
        </authorList>
    </citation>
    <scope>NUCLEOTIDE SEQUENCE [LARGE SCALE GENOMIC DNA]</scope>
    <source>
        <strain evidence="17 18">DY25</strain>
    </source>
</reference>
<dbReference type="InterPro" id="IPR014777">
    <property type="entry name" value="4pyrrole_Mease_sub1"/>
</dbReference>
<dbReference type="InterPro" id="IPR006367">
    <property type="entry name" value="Sirohaem_synthase_N"/>
</dbReference>
<dbReference type="GO" id="GO:0009236">
    <property type="term" value="P:cobalamin biosynthetic process"/>
    <property type="evidence" value="ECO:0007669"/>
    <property type="project" value="UniProtKB-KW"/>
</dbReference>
<proteinExistence type="inferred from homology"/>
<dbReference type="PROSITE" id="PS00839">
    <property type="entry name" value="SUMT_1"/>
    <property type="match status" value="1"/>
</dbReference>
<dbReference type="Gene3D" id="3.40.1010.10">
    <property type="entry name" value="Cobalt-precorrin-4 Transmethylase, Domain 1"/>
    <property type="match status" value="1"/>
</dbReference>
<dbReference type="InterPro" id="IPR019478">
    <property type="entry name" value="Sirohaem_synthase_dimer_dom"/>
</dbReference>
<dbReference type="InterPro" id="IPR036291">
    <property type="entry name" value="NAD(P)-bd_dom_sf"/>
</dbReference>
<keyword evidence="10" id="KW-0627">Porphyrin biosynthesis</keyword>
<keyword evidence="4 17" id="KW-0489">Methyltransferase</keyword>
<keyword evidence="9" id="KW-0456">Lyase</keyword>
<dbReference type="KEGG" id="cmag:CBW24_10665"/>
<evidence type="ECO:0000256" key="11">
    <source>
        <dbReference type="ARBA" id="ARBA00023268"/>
    </source>
</evidence>
<dbReference type="Gene3D" id="3.30.950.10">
    <property type="entry name" value="Methyltransferase, Cobalt-precorrin-4 Transmethylase, Domain 2"/>
    <property type="match status" value="1"/>
</dbReference>
<comment type="similarity">
    <text evidence="2">Belongs to the precorrin methyltransferase family.</text>
</comment>
<dbReference type="InterPro" id="IPR035996">
    <property type="entry name" value="4pyrrol_Methylase_sf"/>
</dbReference>
<evidence type="ECO:0000256" key="14">
    <source>
        <dbReference type="PIRSR" id="PIRSR036426-1"/>
    </source>
</evidence>
<dbReference type="NCBIfam" id="TIGR01469">
    <property type="entry name" value="cobA_cysG_Cterm"/>
    <property type="match status" value="1"/>
</dbReference>
<sequence length="471" mass="49959">MQHFPIFLDLKGRTVLLSGGGEAAMAKLRLLMKTEAHLVVFAPEPSDEIVAWAAQGLLALHPRALAPADLPGAALVYAADEDAARDTRTAELSRAAGVLLNVVDDLQNSQFITPAIVDRDPVCVAIGTEGAAPVLARAIKRDLEERLNPRLGLMARIGKAFRAAAEALPEGRPRRDFWSDYYFGEGLVALDAEGETALPAALDRMLDRHLASETSAGRVALVGAGPGDPELLTLKARRLLDTADVVIHDRLVPQEILELARREAILVDAGKQGFGPAMTQEEINTLIVRHAQDGHHVVRLKSGDPGVFGRLDEELDACDAAGIEWQIVPGLTSAAAAAAGIGQGLTRRGRNSAVRLLTGHDVKGFAEHDWRALARPGEVAALYMAKRGARFLQGRLLMHGAAPETPVTIVENASRPDEQVIATTLAALPATLESGDVAGPAILLYGLAPRARATAAAPAPARSETTLKEFA</sequence>
<evidence type="ECO:0000256" key="2">
    <source>
        <dbReference type="ARBA" id="ARBA00005879"/>
    </source>
</evidence>
<comment type="pathway">
    <text evidence="1">Porphyrin-containing compound metabolism; siroheme biosynthesis; sirohydrochlorin from precorrin-2: step 1/1.</text>
</comment>
<dbReference type="AlphaFoldDB" id="A0A291M115"/>
<dbReference type="EMBL" id="CP021404">
    <property type="protein sequence ID" value="ATI42425.1"/>
    <property type="molecule type" value="Genomic_DNA"/>
</dbReference>
<feature type="domain" description="Tetrapyrrole methylase" evidence="15">
    <location>
        <begin position="219"/>
        <end position="428"/>
    </location>
</feature>
<dbReference type="GO" id="GO:0004851">
    <property type="term" value="F:uroporphyrin-III C-methyltransferase activity"/>
    <property type="evidence" value="ECO:0007669"/>
    <property type="project" value="InterPro"/>
</dbReference>
<evidence type="ECO:0000256" key="6">
    <source>
        <dbReference type="ARBA" id="ARBA00022691"/>
    </source>
</evidence>
<keyword evidence="6" id="KW-0949">S-adenosyl-L-methionine</keyword>
<evidence type="ECO:0000259" key="16">
    <source>
        <dbReference type="Pfam" id="PF10414"/>
    </source>
</evidence>
<dbReference type="OrthoDB" id="9815856at2"/>
<gene>
    <name evidence="17" type="ORF">CBW24_10665</name>
</gene>
<dbReference type="FunFam" id="3.40.1010.10:FF:000001">
    <property type="entry name" value="Siroheme synthase"/>
    <property type="match status" value="1"/>
</dbReference>
<evidence type="ECO:0000259" key="15">
    <source>
        <dbReference type="Pfam" id="PF00590"/>
    </source>
</evidence>
<evidence type="ECO:0000313" key="18">
    <source>
        <dbReference type="Proteomes" id="UP000219050"/>
    </source>
</evidence>
<dbReference type="CDD" id="cd11642">
    <property type="entry name" value="SUMT"/>
    <property type="match status" value="1"/>
</dbReference>
<evidence type="ECO:0000256" key="8">
    <source>
        <dbReference type="ARBA" id="ARBA00023027"/>
    </source>
</evidence>
<dbReference type="SUPFAM" id="SSF53790">
    <property type="entry name" value="Tetrapyrrole methylase"/>
    <property type="match status" value="1"/>
</dbReference>
<dbReference type="NCBIfam" id="NF004790">
    <property type="entry name" value="PRK06136.1"/>
    <property type="match status" value="1"/>
</dbReference>
<evidence type="ECO:0000256" key="9">
    <source>
        <dbReference type="ARBA" id="ARBA00023239"/>
    </source>
</evidence>
<dbReference type="UniPathway" id="UPA00262">
    <property type="reaction ID" value="UER00211"/>
</dbReference>
<feature type="active site" description="Proton donor" evidence="14">
    <location>
        <position position="271"/>
    </location>
</feature>
<dbReference type="PANTHER" id="PTHR45790:SF3">
    <property type="entry name" value="S-ADENOSYL-L-METHIONINE-DEPENDENT UROPORPHYRINOGEN III METHYLTRANSFERASE, CHLOROPLASTIC"/>
    <property type="match status" value="1"/>
</dbReference>
<dbReference type="InterPro" id="IPR014776">
    <property type="entry name" value="4pyrrole_Mease_sub2"/>
</dbReference>
<dbReference type="GO" id="GO:0051266">
    <property type="term" value="F:sirohydrochlorin ferrochelatase activity"/>
    <property type="evidence" value="ECO:0007669"/>
    <property type="project" value="InterPro"/>
</dbReference>
<evidence type="ECO:0000256" key="10">
    <source>
        <dbReference type="ARBA" id="ARBA00023244"/>
    </source>
</evidence>
<dbReference type="InterPro" id="IPR050161">
    <property type="entry name" value="Siro_Cobalamin_biosynth"/>
</dbReference>
<dbReference type="GO" id="GO:0051287">
    <property type="term" value="F:NAD binding"/>
    <property type="evidence" value="ECO:0007669"/>
    <property type="project" value="InterPro"/>
</dbReference>
<evidence type="ECO:0000256" key="7">
    <source>
        <dbReference type="ARBA" id="ARBA00023002"/>
    </source>
</evidence>
<dbReference type="PANTHER" id="PTHR45790">
    <property type="entry name" value="SIROHEME SYNTHASE-RELATED"/>
    <property type="match status" value="1"/>
</dbReference>
<accession>A0A291M115</accession>
<dbReference type="NCBIfam" id="NF007922">
    <property type="entry name" value="PRK10637.1"/>
    <property type="match status" value="1"/>
</dbReference>
<keyword evidence="8" id="KW-0520">NAD</keyword>
<evidence type="ECO:0000256" key="4">
    <source>
        <dbReference type="ARBA" id="ARBA00022603"/>
    </source>
</evidence>
<dbReference type="Gene3D" id="3.40.50.720">
    <property type="entry name" value="NAD(P)-binding Rossmann-like Domain"/>
    <property type="match status" value="1"/>
</dbReference>
<dbReference type="GO" id="GO:0019354">
    <property type="term" value="P:siroheme biosynthetic process"/>
    <property type="evidence" value="ECO:0007669"/>
    <property type="project" value="UniProtKB-UniPathway"/>
</dbReference>
<dbReference type="InterPro" id="IPR006366">
    <property type="entry name" value="CobA/CysG_C"/>
</dbReference>
<keyword evidence="5 17" id="KW-0808">Transferase</keyword>
<dbReference type="InterPro" id="IPR003043">
    <property type="entry name" value="Uropor_MeTrfase_CS"/>
</dbReference>
<comment type="catalytic activity">
    <reaction evidence="13">
        <text>precorrin-2 + NAD(+) = sirohydrochlorin + NADH + 2 H(+)</text>
        <dbReference type="Rhea" id="RHEA:15613"/>
        <dbReference type="ChEBI" id="CHEBI:15378"/>
        <dbReference type="ChEBI" id="CHEBI:57540"/>
        <dbReference type="ChEBI" id="CHEBI:57945"/>
        <dbReference type="ChEBI" id="CHEBI:58351"/>
        <dbReference type="ChEBI" id="CHEBI:58827"/>
        <dbReference type="EC" id="1.3.1.76"/>
    </reaction>
</comment>
<keyword evidence="7" id="KW-0560">Oxidoreductase</keyword>
<keyword evidence="11" id="KW-0511">Multifunctional enzyme</keyword>
<evidence type="ECO:0000256" key="1">
    <source>
        <dbReference type="ARBA" id="ARBA00005010"/>
    </source>
</evidence>
<dbReference type="GO" id="GO:0043115">
    <property type="term" value="F:precorrin-2 dehydrogenase activity"/>
    <property type="evidence" value="ECO:0007669"/>
    <property type="project" value="UniProtKB-EC"/>
</dbReference>
<evidence type="ECO:0000256" key="3">
    <source>
        <dbReference type="ARBA" id="ARBA00022573"/>
    </source>
</evidence>
<evidence type="ECO:0000313" key="17">
    <source>
        <dbReference type="EMBL" id="ATI42425.1"/>
    </source>
</evidence>
<dbReference type="NCBIfam" id="TIGR01470">
    <property type="entry name" value="cysG_Nterm"/>
    <property type="match status" value="1"/>
</dbReference>
<organism evidence="17 18">
    <name type="scientific">Pacificitalea manganoxidans</name>
    <dbReference type="NCBI Taxonomy" id="1411902"/>
    <lineage>
        <taxon>Bacteria</taxon>
        <taxon>Pseudomonadati</taxon>
        <taxon>Pseudomonadota</taxon>
        <taxon>Alphaproteobacteria</taxon>
        <taxon>Rhodobacterales</taxon>
        <taxon>Paracoccaceae</taxon>
        <taxon>Pacificitalea</taxon>
    </lineage>
</organism>
<dbReference type="SUPFAM" id="SSF75615">
    <property type="entry name" value="Siroheme synthase middle domains-like"/>
    <property type="match status" value="1"/>
</dbReference>
<feature type="active site" description="Proton acceptor" evidence="14">
    <location>
        <position position="249"/>
    </location>
</feature>